<keyword evidence="7 11" id="KW-0663">Pyridoxal phosphate</keyword>
<dbReference type="AlphaFoldDB" id="A0A875S3N3"/>
<dbReference type="NCBIfam" id="TIGR00699">
    <property type="entry name" value="GABAtrns_euk"/>
    <property type="match status" value="1"/>
</dbReference>
<evidence type="ECO:0000256" key="6">
    <source>
        <dbReference type="ARBA" id="ARBA00022679"/>
    </source>
</evidence>
<evidence type="ECO:0000256" key="5">
    <source>
        <dbReference type="ARBA" id="ARBA00022576"/>
    </source>
</evidence>
<evidence type="ECO:0000256" key="1">
    <source>
        <dbReference type="ARBA" id="ARBA00001933"/>
    </source>
</evidence>
<dbReference type="Pfam" id="PF00202">
    <property type="entry name" value="Aminotran_3"/>
    <property type="match status" value="1"/>
</dbReference>
<evidence type="ECO:0000256" key="10">
    <source>
        <dbReference type="ARBA" id="ARBA00048021"/>
    </source>
</evidence>
<evidence type="ECO:0000313" key="14">
    <source>
        <dbReference type="Proteomes" id="UP000662931"/>
    </source>
</evidence>
<keyword evidence="14" id="KW-1185">Reference proteome</keyword>
<dbReference type="CDD" id="cd00610">
    <property type="entry name" value="OAT_like"/>
    <property type="match status" value="1"/>
</dbReference>
<keyword evidence="5" id="KW-0032">Aminotransferase</keyword>
<dbReference type="OrthoDB" id="10260828at2759"/>
<evidence type="ECO:0000256" key="7">
    <source>
        <dbReference type="ARBA" id="ARBA00022898"/>
    </source>
</evidence>
<dbReference type="PANTHER" id="PTHR43206">
    <property type="entry name" value="AMINOTRANSFERASE"/>
    <property type="match status" value="1"/>
</dbReference>
<organism evidence="13 14">
    <name type="scientific">Eeniella nana</name>
    <name type="common">Yeast</name>
    <name type="synonym">Brettanomyces nanus</name>
    <dbReference type="NCBI Taxonomy" id="13502"/>
    <lineage>
        <taxon>Eukaryota</taxon>
        <taxon>Fungi</taxon>
        <taxon>Dikarya</taxon>
        <taxon>Ascomycota</taxon>
        <taxon>Saccharomycotina</taxon>
        <taxon>Pichiomycetes</taxon>
        <taxon>Pichiales</taxon>
        <taxon>Pichiaceae</taxon>
        <taxon>Brettanomyces</taxon>
    </lineage>
</organism>
<dbReference type="InterPro" id="IPR015422">
    <property type="entry name" value="PyrdxlP-dep_Trfase_small"/>
</dbReference>
<dbReference type="EMBL" id="CP064814">
    <property type="protein sequence ID" value="QPG75503.1"/>
    <property type="molecule type" value="Genomic_DNA"/>
</dbReference>
<proteinExistence type="inferred from homology"/>
<dbReference type="PIRSF" id="PIRSF000521">
    <property type="entry name" value="Transaminase_4ab_Lys_Orn"/>
    <property type="match status" value="1"/>
</dbReference>
<evidence type="ECO:0000256" key="4">
    <source>
        <dbReference type="ARBA" id="ARBA00018543"/>
    </source>
</evidence>
<sequence length="469" mass="52458">MGVSEDYFPDEPKRPDMKTKCPGPATIAKLEELSKVFDTKAAFFVTDFYNSLGNYICDADGNKMLDAYCQISSIALGYNNPELLKATRTREMAVALTNRPALACFPSTDYYEILKDGLLSVAPEGLDRVCTAHTGSDANEMAFKAAFLYQATKKRAGKPFTEEDKTSVMNNQTPGASDMVILSFTEGFHGRLFGSLSATHSKPIHKLDIPAFQWPVAPFPTLKYPLEGFEKENRAEEERCLKDLESILTTFPHQIAAAIIEPVQSEGGDNHASPFFFQGVRSLTKKYGVLLIVDEVQCGGGGSGKMWLHQHYGISPDIMTFSKKMQNAGFFYHDPLLAGDRPYRQFNTWCGDPSKALIAKAIIHEIKDKHLLNEVNKTAAYLYAKMENVRQKHLKLMLNLRGKDRGFFVAFDLPTVELRDKFLYTCRQKGVNMGGCGDKGVRLRPTLVFQPKHVDILVKTIDEAFDQLD</sequence>
<keyword evidence="6" id="KW-0808">Transferase</keyword>
<reference evidence="13" key="1">
    <citation type="submission" date="2020-10" db="EMBL/GenBank/DDBJ databases">
        <authorList>
            <person name="Roach M.J.R."/>
        </authorList>
    </citation>
    <scope>NUCLEOTIDE SEQUENCE</scope>
    <source>
        <strain evidence="13">CBS 1945</strain>
    </source>
</reference>
<dbReference type="Gene3D" id="3.90.1150.10">
    <property type="entry name" value="Aspartate Aminotransferase, domain 1"/>
    <property type="match status" value="1"/>
</dbReference>
<dbReference type="GO" id="GO:0009450">
    <property type="term" value="P:gamma-aminobutyric acid catabolic process"/>
    <property type="evidence" value="ECO:0007669"/>
    <property type="project" value="TreeGrafter"/>
</dbReference>
<evidence type="ECO:0000313" key="13">
    <source>
        <dbReference type="EMBL" id="QPG75503.1"/>
    </source>
</evidence>
<dbReference type="FunFam" id="3.40.640.10:FF:000073">
    <property type="entry name" value="Probable 4-aminobutyrate aminotransferase"/>
    <property type="match status" value="1"/>
</dbReference>
<dbReference type="PANTHER" id="PTHR43206:SF1">
    <property type="entry name" value="4-AMINOBUTYRATE AMINOTRANSFERASE, MITOCHONDRIAL"/>
    <property type="match status" value="1"/>
</dbReference>
<comment type="catalytic activity">
    <reaction evidence="10">
        <text>4-aminobutanoate + 2-oxoglutarate = succinate semialdehyde + L-glutamate</text>
        <dbReference type="Rhea" id="RHEA:23352"/>
        <dbReference type="ChEBI" id="CHEBI:16810"/>
        <dbReference type="ChEBI" id="CHEBI:29985"/>
        <dbReference type="ChEBI" id="CHEBI:57706"/>
        <dbReference type="ChEBI" id="CHEBI:59888"/>
        <dbReference type="EC" id="2.6.1.19"/>
    </reaction>
</comment>
<evidence type="ECO:0000256" key="8">
    <source>
        <dbReference type="ARBA" id="ARBA00030204"/>
    </source>
</evidence>
<dbReference type="RefSeq" id="XP_038779068.1">
    <property type="nucleotide sequence ID" value="XM_038923140.1"/>
</dbReference>
<evidence type="ECO:0000256" key="3">
    <source>
        <dbReference type="ARBA" id="ARBA00012912"/>
    </source>
</evidence>
<evidence type="ECO:0000256" key="2">
    <source>
        <dbReference type="ARBA" id="ARBA00008954"/>
    </source>
</evidence>
<feature type="compositionally biased region" description="Basic and acidic residues" evidence="12">
    <location>
        <begin position="10"/>
        <end position="19"/>
    </location>
</feature>
<dbReference type="InterPro" id="IPR015421">
    <property type="entry name" value="PyrdxlP-dep_Trfase_major"/>
</dbReference>
<dbReference type="GO" id="GO:0005739">
    <property type="term" value="C:mitochondrion"/>
    <property type="evidence" value="ECO:0007669"/>
    <property type="project" value="TreeGrafter"/>
</dbReference>
<protein>
    <recommendedName>
        <fullName evidence="4">4-aminobutyrate aminotransferase</fullName>
        <ecNumber evidence="3">2.6.1.19</ecNumber>
    </recommendedName>
    <alternativeName>
        <fullName evidence="9">GABA aminotransferase</fullName>
    </alternativeName>
    <alternativeName>
        <fullName evidence="8">Gamma-amino-N-butyrate transaminase</fullName>
    </alternativeName>
</protein>
<comment type="cofactor">
    <cofactor evidence="1">
        <name>pyridoxal 5'-phosphate</name>
        <dbReference type="ChEBI" id="CHEBI:597326"/>
    </cofactor>
</comment>
<feature type="region of interest" description="Disordered" evidence="12">
    <location>
        <begin position="1"/>
        <end position="20"/>
    </location>
</feature>
<evidence type="ECO:0000256" key="11">
    <source>
        <dbReference type="RuleBase" id="RU003560"/>
    </source>
</evidence>
<dbReference type="Proteomes" id="UP000662931">
    <property type="component" value="Chromosome 3"/>
</dbReference>
<dbReference type="EC" id="2.6.1.19" evidence="3"/>
<dbReference type="GO" id="GO:0034386">
    <property type="term" value="F:4-aminobutyrate:2-oxoglutarate transaminase activity"/>
    <property type="evidence" value="ECO:0007669"/>
    <property type="project" value="UniProtKB-EC"/>
</dbReference>
<gene>
    <name evidence="13" type="ORF">FOA43_002858</name>
</gene>
<dbReference type="InterPro" id="IPR015424">
    <property type="entry name" value="PyrdxlP-dep_Trfase"/>
</dbReference>
<evidence type="ECO:0000256" key="12">
    <source>
        <dbReference type="SAM" id="MobiDB-lite"/>
    </source>
</evidence>
<accession>A0A875S3N3</accession>
<dbReference type="KEGG" id="bnn:FOA43_002858"/>
<comment type="similarity">
    <text evidence="2 11">Belongs to the class-III pyridoxal-phosphate-dependent aminotransferase family.</text>
</comment>
<dbReference type="GeneID" id="62196259"/>
<dbReference type="GO" id="GO:0030170">
    <property type="term" value="F:pyridoxal phosphate binding"/>
    <property type="evidence" value="ECO:0007669"/>
    <property type="project" value="InterPro"/>
</dbReference>
<dbReference type="Gene3D" id="3.40.640.10">
    <property type="entry name" value="Type I PLP-dependent aspartate aminotransferase-like (Major domain)"/>
    <property type="match status" value="1"/>
</dbReference>
<evidence type="ECO:0000256" key="9">
    <source>
        <dbReference type="ARBA" id="ARBA00031787"/>
    </source>
</evidence>
<dbReference type="InterPro" id="IPR005814">
    <property type="entry name" value="Aminotrans_3"/>
</dbReference>
<name>A0A875S3N3_EENNA</name>
<dbReference type="InterPro" id="IPR004631">
    <property type="entry name" value="4NH2But_aminotransferase_euk"/>
</dbReference>
<dbReference type="SUPFAM" id="SSF53383">
    <property type="entry name" value="PLP-dependent transferases"/>
    <property type="match status" value="1"/>
</dbReference>